<dbReference type="AlphaFoldDB" id="A0A834WCC7"/>
<accession>A0A834WCC7</accession>
<name>A0A834WCC7_9FABA</name>
<evidence type="ECO:0000313" key="2">
    <source>
        <dbReference type="EMBL" id="KAF7811999.1"/>
    </source>
</evidence>
<keyword evidence="3" id="KW-1185">Reference proteome</keyword>
<feature type="region of interest" description="Disordered" evidence="1">
    <location>
        <begin position="1"/>
        <end position="39"/>
    </location>
</feature>
<proteinExistence type="predicted"/>
<dbReference type="Proteomes" id="UP000634136">
    <property type="component" value="Unassembled WGS sequence"/>
</dbReference>
<dbReference type="EMBL" id="JAAIUW010000010">
    <property type="protein sequence ID" value="KAF7811999.1"/>
    <property type="molecule type" value="Genomic_DNA"/>
</dbReference>
<comment type="caution">
    <text evidence="2">The sequence shown here is derived from an EMBL/GenBank/DDBJ whole genome shotgun (WGS) entry which is preliminary data.</text>
</comment>
<sequence>MRRRLTGRGSPERGWKKATPKIGHEKEPRDLEAFDGGFW</sequence>
<evidence type="ECO:0000313" key="3">
    <source>
        <dbReference type="Proteomes" id="UP000634136"/>
    </source>
</evidence>
<feature type="compositionally biased region" description="Basic and acidic residues" evidence="1">
    <location>
        <begin position="22"/>
        <end position="32"/>
    </location>
</feature>
<organism evidence="2 3">
    <name type="scientific">Senna tora</name>
    <dbReference type="NCBI Taxonomy" id="362788"/>
    <lineage>
        <taxon>Eukaryota</taxon>
        <taxon>Viridiplantae</taxon>
        <taxon>Streptophyta</taxon>
        <taxon>Embryophyta</taxon>
        <taxon>Tracheophyta</taxon>
        <taxon>Spermatophyta</taxon>
        <taxon>Magnoliopsida</taxon>
        <taxon>eudicotyledons</taxon>
        <taxon>Gunneridae</taxon>
        <taxon>Pentapetalae</taxon>
        <taxon>rosids</taxon>
        <taxon>fabids</taxon>
        <taxon>Fabales</taxon>
        <taxon>Fabaceae</taxon>
        <taxon>Caesalpinioideae</taxon>
        <taxon>Cassia clade</taxon>
        <taxon>Senna</taxon>
    </lineage>
</organism>
<gene>
    <name evidence="2" type="ORF">G2W53_032975</name>
</gene>
<reference evidence="2" key="1">
    <citation type="submission" date="2020-09" db="EMBL/GenBank/DDBJ databases">
        <title>Genome-Enabled Discovery of Anthraquinone Biosynthesis in Senna tora.</title>
        <authorList>
            <person name="Kang S.-H."/>
            <person name="Pandey R.P."/>
            <person name="Lee C.-M."/>
            <person name="Sim J.-S."/>
            <person name="Jeong J.-T."/>
            <person name="Choi B.-S."/>
            <person name="Jung M."/>
            <person name="Ginzburg D."/>
            <person name="Zhao K."/>
            <person name="Won S.Y."/>
            <person name="Oh T.-J."/>
            <person name="Yu Y."/>
            <person name="Kim N.-H."/>
            <person name="Lee O.R."/>
            <person name="Lee T.-H."/>
            <person name="Bashyal P."/>
            <person name="Kim T.-S."/>
            <person name="Lee W.-H."/>
            <person name="Kawkins C."/>
            <person name="Kim C.-K."/>
            <person name="Kim J.S."/>
            <person name="Ahn B.O."/>
            <person name="Rhee S.Y."/>
            <person name="Sohng J.K."/>
        </authorList>
    </citation>
    <scope>NUCLEOTIDE SEQUENCE</scope>
    <source>
        <tissue evidence="2">Leaf</tissue>
    </source>
</reference>
<evidence type="ECO:0000256" key="1">
    <source>
        <dbReference type="SAM" id="MobiDB-lite"/>
    </source>
</evidence>
<protein>
    <submittedName>
        <fullName evidence="2">Uncharacterized protein</fullName>
    </submittedName>
</protein>